<dbReference type="EMBL" id="GBRH01272274">
    <property type="protein sequence ID" value="JAD25621.1"/>
    <property type="molecule type" value="Transcribed_RNA"/>
</dbReference>
<accession>A0A0A8YI42</accession>
<sequence length="37" mass="4326">MIIGKSWSNLQLKQPCYKNGWYLLHINFVSCNVSILN</sequence>
<name>A0A0A8YI42_ARUDO</name>
<organism evidence="1">
    <name type="scientific">Arundo donax</name>
    <name type="common">Giant reed</name>
    <name type="synonym">Donax arundinaceus</name>
    <dbReference type="NCBI Taxonomy" id="35708"/>
    <lineage>
        <taxon>Eukaryota</taxon>
        <taxon>Viridiplantae</taxon>
        <taxon>Streptophyta</taxon>
        <taxon>Embryophyta</taxon>
        <taxon>Tracheophyta</taxon>
        <taxon>Spermatophyta</taxon>
        <taxon>Magnoliopsida</taxon>
        <taxon>Liliopsida</taxon>
        <taxon>Poales</taxon>
        <taxon>Poaceae</taxon>
        <taxon>PACMAD clade</taxon>
        <taxon>Arundinoideae</taxon>
        <taxon>Arundineae</taxon>
        <taxon>Arundo</taxon>
    </lineage>
</organism>
<proteinExistence type="predicted"/>
<reference evidence="1" key="1">
    <citation type="submission" date="2014-09" db="EMBL/GenBank/DDBJ databases">
        <authorList>
            <person name="Magalhaes I.L.F."/>
            <person name="Oliveira U."/>
            <person name="Santos F.R."/>
            <person name="Vidigal T.H.D.A."/>
            <person name="Brescovit A.D."/>
            <person name="Santos A.J."/>
        </authorList>
    </citation>
    <scope>NUCLEOTIDE SEQUENCE</scope>
    <source>
        <tissue evidence="1">Shoot tissue taken approximately 20 cm above the soil surface</tissue>
    </source>
</reference>
<reference evidence="1" key="2">
    <citation type="journal article" date="2015" name="Data Brief">
        <title>Shoot transcriptome of the giant reed, Arundo donax.</title>
        <authorList>
            <person name="Barrero R.A."/>
            <person name="Guerrero F.D."/>
            <person name="Moolhuijzen P."/>
            <person name="Goolsby J.A."/>
            <person name="Tidwell J."/>
            <person name="Bellgard S.E."/>
            <person name="Bellgard M.I."/>
        </authorList>
    </citation>
    <scope>NUCLEOTIDE SEQUENCE</scope>
    <source>
        <tissue evidence="1">Shoot tissue taken approximately 20 cm above the soil surface</tissue>
    </source>
</reference>
<protein>
    <submittedName>
        <fullName evidence="1">Uncharacterized protein</fullName>
    </submittedName>
</protein>
<dbReference type="AlphaFoldDB" id="A0A0A8YI42"/>
<evidence type="ECO:0000313" key="1">
    <source>
        <dbReference type="EMBL" id="JAD25621.1"/>
    </source>
</evidence>